<reference evidence="2 3" key="1">
    <citation type="submission" date="2021-03" db="EMBL/GenBank/DDBJ databases">
        <title>Novel species identification of genus Shewanella.</title>
        <authorList>
            <person name="Liu G."/>
            <person name="Zhang Q."/>
        </authorList>
    </citation>
    <scope>NUCLEOTIDE SEQUENCE [LARGE SCALE GENOMIC DNA]</scope>
    <source>
        <strain evidence="2 3">FJAT-53726</strain>
    </source>
</reference>
<dbReference type="EMBL" id="CP071504">
    <property type="protein sequence ID" value="QSX29292.1"/>
    <property type="molecule type" value="Genomic_DNA"/>
</dbReference>
<evidence type="ECO:0000313" key="3">
    <source>
        <dbReference type="Proteomes" id="UP000663281"/>
    </source>
</evidence>
<evidence type="ECO:0000313" key="2">
    <source>
        <dbReference type="EMBL" id="QSX29292.1"/>
    </source>
</evidence>
<accession>A0A975AJH7</accession>
<dbReference type="Proteomes" id="UP000663281">
    <property type="component" value="Chromosome"/>
</dbReference>
<proteinExistence type="predicted"/>
<dbReference type="KEGG" id="scyp:JYB88_13885"/>
<protein>
    <submittedName>
        <fullName evidence="2">Uncharacterized protein</fullName>
    </submittedName>
</protein>
<dbReference type="RefSeq" id="WP_207324482.1">
    <property type="nucleotide sequence ID" value="NZ_CP071504.1"/>
</dbReference>
<gene>
    <name evidence="2" type="ORF">JYB88_13885</name>
</gene>
<feature type="compositionally biased region" description="Acidic residues" evidence="1">
    <location>
        <begin position="59"/>
        <end position="75"/>
    </location>
</feature>
<sequence>MNQAIQFLVKLGSDASLQSQEALAKLPAHLIAMIEAKDIEALKAELDVATDIVCAFAPAEDDNDQGENEQDDTQSNEEISACA</sequence>
<feature type="region of interest" description="Disordered" evidence="1">
    <location>
        <begin position="58"/>
        <end position="83"/>
    </location>
</feature>
<organism evidence="2 3">
    <name type="scientific">Shewanella cyperi</name>
    <dbReference type="NCBI Taxonomy" id="2814292"/>
    <lineage>
        <taxon>Bacteria</taxon>
        <taxon>Pseudomonadati</taxon>
        <taxon>Pseudomonadota</taxon>
        <taxon>Gammaproteobacteria</taxon>
        <taxon>Alteromonadales</taxon>
        <taxon>Shewanellaceae</taxon>
        <taxon>Shewanella</taxon>
    </lineage>
</organism>
<evidence type="ECO:0000256" key="1">
    <source>
        <dbReference type="SAM" id="MobiDB-lite"/>
    </source>
</evidence>
<dbReference type="AlphaFoldDB" id="A0A975AJH7"/>
<name>A0A975AJH7_9GAMM</name>
<keyword evidence="3" id="KW-1185">Reference proteome</keyword>